<reference evidence="2 3" key="1">
    <citation type="submission" date="2018-04" db="EMBL/GenBank/DDBJ databases">
        <title>Genomic Encyclopedia of Archaeal and Bacterial Type Strains, Phase II (KMG-II): from individual species to whole genera.</title>
        <authorList>
            <person name="Goeker M."/>
        </authorList>
    </citation>
    <scope>NUCLEOTIDE SEQUENCE [LARGE SCALE GENOMIC DNA]</scope>
    <source>
        <strain evidence="2 3">DSM 18064</strain>
    </source>
</reference>
<name>A0A2T5BS84_9RHOB</name>
<protein>
    <submittedName>
        <fullName evidence="2">SlyX protein</fullName>
    </submittedName>
</protein>
<comment type="caution">
    <text evidence="2">The sequence shown here is derived from an EMBL/GenBank/DDBJ whole genome shotgun (WGS) entry which is preliminary data.</text>
</comment>
<evidence type="ECO:0000256" key="1">
    <source>
        <dbReference type="SAM" id="MobiDB-lite"/>
    </source>
</evidence>
<dbReference type="InterPro" id="IPR007236">
    <property type="entry name" value="SlyX"/>
</dbReference>
<feature type="region of interest" description="Disordered" evidence="1">
    <location>
        <begin position="49"/>
        <end position="69"/>
    </location>
</feature>
<dbReference type="OrthoDB" id="285836at2"/>
<keyword evidence="3" id="KW-1185">Reference proteome</keyword>
<evidence type="ECO:0000313" key="3">
    <source>
        <dbReference type="Proteomes" id="UP000243859"/>
    </source>
</evidence>
<dbReference type="Pfam" id="PF04102">
    <property type="entry name" value="SlyX"/>
    <property type="match status" value="1"/>
</dbReference>
<sequence length="69" mass="7760">MTDFTIHVLEERLAHLAAAVEDLSDIVVRQGGEIDRLTRRVAMLMEREAERELDAGGPLPLADQTPPHW</sequence>
<dbReference type="EMBL" id="QAAA01000008">
    <property type="protein sequence ID" value="PTN02187.1"/>
    <property type="molecule type" value="Genomic_DNA"/>
</dbReference>
<gene>
    <name evidence="2" type="ORF">C8N32_108139</name>
</gene>
<dbReference type="RefSeq" id="WP_107892443.1">
    <property type="nucleotide sequence ID" value="NZ_NHSI01000061.1"/>
</dbReference>
<organism evidence="2 3">
    <name type="scientific">Rhodovulum imhoffii</name>
    <dbReference type="NCBI Taxonomy" id="365340"/>
    <lineage>
        <taxon>Bacteria</taxon>
        <taxon>Pseudomonadati</taxon>
        <taxon>Pseudomonadota</taxon>
        <taxon>Alphaproteobacteria</taxon>
        <taxon>Rhodobacterales</taxon>
        <taxon>Paracoccaceae</taxon>
        <taxon>Rhodovulum</taxon>
    </lineage>
</organism>
<dbReference type="Proteomes" id="UP000243859">
    <property type="component" value="Unassembled WGS sequence"/>
</dbReference>
<evidence type="ECO:0000313" key="2">
    <source>
        <dbReference type="EMBL" id="PTN02187.1"/>
    </source>
</evidence>
<dbReference type="AlphaFoldDB" id="A0A2T5BS84"/>
<proteinExistence type="predicted"/>
<accession>A0A2T5BS84</accession>